<sequence>MAQVKDIIEDNKFNEFLQKEIDVYNKRPAPGKGLRYKRTPYDGMKDNGIFNVEGIRAEFVKLANKESRLPRAQKDAISGLVFRVAQQVVTFREKEAKGAGKEKQSKKRTKKAKK</sequence>
<organism evidence="2 3">
    <name type="scientific">Candidatus Ordinivivax streblomastigis</name>
    <dbReference type="NCBI Taxonomy" id="2540710"/>
    <lineage>
        <taxon>Bacteria</taxon>
        <taxon>Pseudomonadati</taxon>
        <taxon>Bacteroidota</taxon>
        <taxon>Bacteroidia</taxon>
        <taxon>Bacteroidales</taxon>
        <taxon>Candidatus Ordinivivax</taxon>
    </lineage>
</organism>
<feature type="region of interest" description="Disordered" evidence="1">
    <location>
        <begin position="93"/>
        <end position="114"/>
    </location>
</feature>
<feature type="compositionally biased region" description="Basic residues" evidence="1">
    <location>
        <begin position="104"/>
        <end position="114"/>
    </location>
</feature>
<reference evidence="2 3" key="1">
    <citation type="submission" date="2019-03" db="EMBL/GenBank/DDBJ databases">
        <title>Single cell metagenomics reveals metabolic interactions within the superorganism composed of flagellate Streblomastix strix and complex community of Bacteroidetes bacteria on its surface.</title>
        <authorList>
            <person name="Treitli S.C."/>
            <person name="Kolisko M."/>
            <person name="Husnik F."/>
            <person name="Keeling P."/>
            <person name="Hampl V."/>
        </authorList>
    </citation>
    <scope>NUCLEOTIDE SEQUENCE [LARGE SCALE GENOMIC DNA]</scope>
    <source>
        <strain evidence="2">St1</strain>
    </source>
</reference>
<proteinExistence type="predicted"/>
<evidence type="ECO:0000313" key="2">
    <source>
        <dbReference type="EMBL" id="KAA6303156.1"/>
    </source>
</evidence>
<accession>A0A5M8P4A0</accession>
<comment type="caution">
    <text evidence="2">The sequence shown here is derived from an EMBL/GenBank/DDBJ whole genome shotgun (WGS) entry which is preliminary data.</text>
</comment>
<evidence type="ECO:0000313" key="3">
    <source>
        <dbReference type="Proteomes" id="UP000324575"/>
    </source>
</evidence>
<dbReference type="AlphaFoldDB" id="A0A5M8P4A0"/>
<evidence type="ECO:0000256" key="1">
    <source>
        <dbReference type="SAM" id="MobiDB-lite"/>
    </source>
</evidence>
<name>A0A5M8P4A0_9BACT</name>
<dbReference type="Proteomes" id="UP000324575">
    <property type="component" value="Unassembled WGS sequence"/>
</dbReference>
<feature type="compositionally biased region" description="Basic and acidic residues" evidence="1">
    <location>
        <begin position="93"/>
        <end position="103"/>
    </location>
</feature>
<dbReference type="EMBL" id="SNRX01000003">
    <property type="protein sequence ID" value="KAA6303156.1"/>
    <property type="molecule type" value="Genomic_DNA"/>
</dbReference>
<gene>
    <name evidence="2" type="ORF">EZS26_000759</name>
</gene>
<protein>
    <submittedName>
        <fullName evidence="2">Uncharacterized protein</fullName>
    </submittedName>
</protein>